<dbReference type="InterPro" id="IPR028979">
    <property type="entry name" value="Ser_kin/Pase_Hpr-like_N_sf"/>
</dbReference>
<evidence type="ECO:0008006" key="3">
    <source>
        <dbReference type="Google" id="ProtNLM"/>
    </source>
</evidence>
<protein>
    <recommendedName>
        <fullName evidence="3">DRTGG domain-containing protein</fullName>
    </recommendedName>
</protein>
<accession>A0A4P9CBM7</accession>
<dbReference type="EMBL" id="CP029487">
    <property type="protein sequence ID" value="QCT72977.1"/>
    <property type="molecule type" value="Genomic_DNA"/>
</dbReference>
<proteinExistence type="predicted"/>
<evidence type="ECO:0000313" key="2">
    <source>
        <dbReference type="Proteomes" id="UP000218387"/>
    </source>
</evidence>
<dbReference type="SUPFAM" id="SSF75138">
    <property type="entry name" value="HprK N-terminal domain-like"/>
    <property type="match status" value="1"/>
</dbReference>
<organism evidence="1 2">
    <name type="scientific">Eubacterium maltosivorans</name>
    <dbReference type="NCBI Taxonomy" id="2041044"/>
    <lineage>
        <taxon>Bacteria</taxon>
        <taxon>Bacillati</taxon>
        <taxon>Bacillota</taxon>
        <taxon>Clostridia</taxon>
        <taxon>Eubacteriales</taxon>
        <taxon>Eubacteriaceae</taxon>
        <taxon>Eubacterium</taxon>
    </lineage>
</organism>
<dbReference type="Gene3D" id="3.40.1390.20">
    <property type="entry name" value="HprK N-terminal domain-like"/>
    <property type="match status" value="1"/>
</dbReference>
<sequence>MKLQEVKELLNARVLTGEEHLDEDVYVACGCDLMSDVLRYAKEDGILLTGLVNKQVFNTVDMANMHSIVFVRSKVPGEELLEMAEDIDMLIMTTDYPLFESCGILYHNGLKGAIPKNEL</sequence>
<dbReference type="Proteomes" id="UP000218387">
    <property type="component" value="Chromosome"/>
</dbReference>
<gene>
    <name evidence="1" type="ORF">CPZ25_017130</name>
</gene>
<dbReference type="AlphaFoldDB" id="A0A4P9CBM7"/>
<dbReference type="KEGG" id="emt:CPZ25_017130"/>
<name>A0A4P9CBM7_EUBML</name>
<reference evidence="1 2" key="1">
    <citation type="submission" date="2018-05" db="EMBL/GenBank/DDBJ databases">
        <title>Genome comparison of Eubacterium sp.</title>
        <authorList>
            <person name="Feng Y."/>
            <person name="Sanchez-Andrea I."/>
            <person name="Stams A.J.M."/>
            <person name="De Vos W.M."/>
        </authorList>
    </citation>
    <scope>NUCLEOTIDE SEQUENCE [LARGE SCALE GENOMIC DNA]</scope>
    <source>
        <strain evidence="1 2">YI</strain>
    </source>
</reference>
<keyword evidence="2" id="KW-1185">Reference proteome</keyword>
<dbReference type="RefSeq" id="WP_058695698.1">
    <property type="nucleotide sequence ID" value="NZ_CABJDW020000007.1"/>
</dbReference>
<evidence type="ECO:0000313" key="1">
    <source>
        <dbReference type="EMBL" id="QCT72977.1"/>
    </source>
</evidence>